<dbReference type="Proteomes" id="UP000887566">
    <property type="component" value="Unplaced"/>
</dbReference>
<keyword evidence="1" id="KW-0732">Signal</keyword>
<evidence type="ECO:0000256" key="1">
    <source>
        <dbReference type="SAM" id="SignalP"/>
    </source>
</evidence>
<keyword evidence="2" id="KW-1185">Reference proteome</keyword>
<proteinExistence type="predicted"/>
<dbReference type="AlphaFoldDB" id="A0A914WHY1"/>
<dbReference type="WBParaSite" id="PSAMB.scaffold420size51939.g5639.t1">
    <property type="protein sequence ID" value="PSAMB.scaffold420size51939.g5639.t1"/>
    <property type="gene ID" value="PSAMB.scaffold420size51939.g5639"/>
</dbReference>
<evidence type="ECO:0000313" key="3">
    <source>
        <dbReference type="WBParaSite" id="PSAMB.scaffold420size51939.g5639.t1"/>
    </source>
</evidence>
<reference evidence="3" key="1">
    <citation type="submission" date="2022-11" db="UniProtKB">
        <authorList>
            <consortium name="WormBaseParasite"/>
        </authorList>
    </citation>
    <scope>IDENTIFICATION</scope>
</reference>
<protein>
    <submittedName>
        <fullName evidence="3">Uncharacterized protein</fullName>
    </submittedName>
</protein>
<name>A0A914WHY1_9BILA</name>
<feature type="chain" id="PRO_5036757568" evidence="1">
    <location>
        <begin position="21"/>
        <end position="90"/>
    </location>
</feature>
<sequence length="90" mass="10309">MNRLVVCCFFAAFVANSVNAKPLNFGPLQALIEQTKDGYDYEQIIPYAEAPIVYPDMIDGSVDDEMMRARRNPSAKRYACRFKFCRIFDA</sequence>
<organism evidence="2 3">
    <name type="scientific">Plectus sambesii</name>
    <dbReference type="NCBI Taxonomy" id="2011161"/>
    <lineage>
        <taxon>Eukaryota</taxon>
        <taxon>Metazoa</taxon>
        <taxon>Ecdysozoa</taxon>
        <taxon>Nematoda</taxon>
        <taxon>Chromadorea</taxon>
        <taxon>Plectida</taxon>
        <taxon>Plectina</taxon>
        <taxon>Plectoidea</taxon>
        <taxon>Plectidae</taxon>
        <taxon>Plectus</taxon>
    </lineage>
</organism>
<feature type="signal peptide" evidence="1">
    <location>
        <begin position="1"/>
        <end position="20"/>
    </location>
</feature>
<evidence type="ECO:0000313" key="2">
    <source>
        <dbReference type="Proteomes" id="UP000887566"/>
    </source>
</evidence>
<accession>A0A914WHY1</accession>